<evidence type="ECO:0000256" key="1">
    <source>
        <dbReference type="SAM" id="Phobius"/>
    </source>
</evidence>
<keyword evidence="1" id="KW-1133">Transmembrane helix</keyword>
<keyword evidence="1" id="KW-0812">Transmembrane</keyword>
<reference evidence="2" key="1">
    <citation type="submission" date="2020-12" db="EMBL/GenBank/DDBJ databases">
        <authorList>
            <person name="Huq M.A."/>
        </authorList>
    </citation>
    <scope>NUCLEOTIDE SEQUENCE</scope>
    <source>
        <strain evidence="2">MAHUQ-46</strain>
    </source>
</reference>
<accession>A0A934MRI1</accession>
<keyword evidence="3" id="KW-1185">Reference proteome</keyword>
<dbReference type="Proteomes" id="UP000640274">
    <property type="component" value="Unassembled WGS sequence"/>
</dbReference>
<feature type="transmembrane region" description="Helical" evidence="1">
    <location>
        <begin position="36"/>
        <end position="53"/>
    </location>
</feature>
<organism evidence="2 3">
    <name type="scientific">Paenibacillus roseus</name>
    <dbReference type="NCBI Taxonomy" id="2798579"/>
    <lineage>
        <taxon>Bacteria</taxon>
        <taxon>Bacillati</taxon>
        <taxon>Bacillota</taxon>
        <taxon>Bacilli</taxon>
        <taxon>Bacillales</taxon>
        <taxon>Paenibacillaceae</taxon>
        <taxon>Paenibacillus</taxon>
    </lineage>
</organism>
<keyword evidence="1" id="KW-0472">Membrane</keyword>
<dbReference type="InterPro" id="IPR010718">
    <property type="entry name" value="DUF1294"/>
</dbReference>
<dbReference type="AlphaFoldDB" id="A0A934MRI1"/>
<dbReference type="Pfam" id="PF06961">
    <property type="entry name" value="DUF1294"/>
    <property type="match status" value="1"/>
</dbReference>
<comment type="caution">
    <text evidence="2">The sequence shown here is derived from an EMBL/GenBank/DDBJ whole genome shotgun (WGS) entry which is preliminary data.</text>
</comment>
<name>A0A934MRI1_9BACL</name>
<sequence length="92" mass="10355">MILIIYLLIINTAGLLLMHADKRKARRRVRRIPEKQMFGTAAFGGAAGIWLGMRMWSHKTKHASFVIGIPLLFIVNTALVWAVVWLINGNGQ</sequence>
<evidence type="ECO:0000313" key="3">
    <source>
        <dbReference type="Proteomes" id="UP000640274"/>
    </source>
</evidence>
<protein>
    <submittedName>
        <fullName evidence="2">DUF1294 domain-containing protein</fullName>
    </submittedName>
</protein>
<dbReference type="EMBL" id="JAELUP010000117">
    <property type="protein sequence ID" value="MBJ6364286.1"/>
    <property type="molecule type" value="Genomic_DNA"/>
</dbReference>
<proteinExistence type="predicted"/>
<evidence type="ECO:0000313" key="2">
    <source>
        <dbReference type="EMBL" id="MBJ6364286.1"/>
    </source>
</evidence>
<gene>
    <name evidence="2" type="ORF">JFN88_24000</name>
</gene>
<feature type="transmembrane region" description="Helical" evidence="1">
    <location>
        <begin position="65"/>
        <end position="87"/>
    </location>
</feature>